<feature type="chain" id="PRO_5032431459" evidence="1">
    <location>
        <begin position="19"/>
        <end position="262"/>
    </location>
</feature>
<dbReference type="AlphaFoldDB" id="A0A813FZ77"/>
<evidence type="ECO:0000256" key="1">
    <source>
        <dbReference type="SAM" id="SignalP"/>
    </source>
</evidence>
<dbReference type="EMBL" id="CAJNNV010026982">
    <property type="protein sequence ID" value="CAE8619349.1"/>
    <property type="molecule type" value="Genomic_DNA"/>
</dbReference>
<dbReference type="Proteomes" id="UP000654075">
    <property type="component" value="Unassembled WGS sequence"/>
</dbReference>
<name>A0A813FZ77_POLGL</name>
<accession>A0A813FZ77</accession>
<keyword evidence="1" id="KW-0732">Signal</keyword>
<comment type="caution">
    <text evidence="2">The sequence shown here is derived from an EMBL/GenBank/DDBJ whole genome shotgun (WGS) entry which is preliminary data.</text>
</comment>
<keyword evidence="3" id="KW-1185">Reference proteome</keyword>
<reference evidence="2" key="1">
    <citation type="submission" date="2021-02" db="EMBL/GenBank/DDBJ databases">
        <authorList>
            <person name="Dougan E. K."/>
            <person name="Rhodes N."/>
            <person name="Thang M."/>
            <person name="Chan C."/>
        </authorList>
    </citation>
    <scope>NUCLEOTIDE SEQUENCE</scope>
</reference>
<proteinExistence type="predicted"/>
<sequence>MALTRFVALLLLAATTSASKHELGLSCGQNGACEEYEVELAEEELAAEMQVELLQRMPVDLRLVSTATAAASVANESPPALFGSNESEVAALVSTAPVANESQAALLGANVSQVAVANESQPALPGANASEVAALVASAGSEVVTKACNLDNLVGSWKVENALGMKGITMVLDVQPRSSSVCSSVVGVVHYIGKTAEYTITATDLGNGKFYIRYTNEKNQPVYFHEGEYDIAKNILVEDLGVTNGKKSSDNTNLRLAYARSK</sequence>
<gene>
    <name evidence="2" type="ORF">PGLA1383_LOCUS36939</name>
</gene>
<protein>
    <submittedName>
        <fullName evidence="2">Uncharacterized protein</fullName>
    </submittedName>
</protein>
<organism evidence="2 3">
    <name type="scientific">Polarella glacialis</name>
    <name type="common">Dinoflagellate</name>
    <dbReference type="NCBI Taxonomy" id="89957"/>
    <lineage>
        <taxon>Eukaryota</taxon>
        <taxon>Sar</taxon>
        <taxon>Alveolata</taxon>
        <taxon>Dinophyceae</taxon>
        <taxon>Suessiales</taxon>
        <taxon>Suessiaceae</taxon>
        <taxon>Polarella</taxon>
    </lineage>
</organism>
<evidence type="ECO:0000313" key="2">
    <source>
        <dbReference type="EMBL" id="CAE8619349.1"/>
    </source>
</evidence>
<feature type="signal peptide" evidence="1">
    <location>
        <begin position="1"/>
        <end position="18"/>
    </location>
</feature>
<evidence type="ECO:0000313" key="3">
    <source>
        <dbReference type="Proteomes" id="UP000654075"/>
    </source>
</evidence>